<dbReference type="InterPro" id="IPR053781">
    <property type="entry name" value="F-box_AtFBL13-like"/>
</dbReference>
<dbReference type="SMART" id="SM00256">
    <property type="entry name" value="FBOX"/>
    <property type="match status" value="1"/>
</dbReference>
<accession>R0FTH3</accession>
<dbReference type="InterPro" id="IPR036047">
    <property type="entry name" value="F-box-like_dom_sf"/>
</dbReference>
<evidence type="ECO:0000313" key="2">
    <source>
        <dbReference type="EMBL" id="EOA26157.1"/>
    </source>
</evidence>
<dbReference type="InterPro" id="IPR050232">
    <property type="entry name" value="FBL13/AtMIF1-like"/>
</dbReference>
<dbReference type="InterPro" id="IPR055411">
    <property type="entry name" value="LRR_FXL15/At3g58940/PEG3-like"/>
</dbReference>
<gene>
    <name evidence="2" type="ORF">CARUB_v10019595mg</name>
</gene>
<dbReference type="EMBL" id="KB870809">
    <property type="protein sequence ID" value="EOA26157.1"/>
    <property type="molecule type" value="Genomic_DNA"/>
</dbReference>
<dbReference type="STRING" id="81985.R0FTH3"/>
<dbReference type="PANTHER" id="PTHR31900:SF34">
    <property type="entry name" value="EMB|CAB62440.1-RELATED"/>
    <property type="match status" value="1"/>
</dbReference>
<dbReference type="InterPro" id="IPR001810">
    <property type="entry name" value="F-box_dom"/>
</dbReference>
<dbReference type="PANTHER" id="PTHR31900">
    <property type="entry name" value="F-BOX/RNI SUPERFAMILY PROTEIN-RELATED"/>
    <property type="match status" value="1"/>
</dbReference>
<dbReference type="CDD" id="cd22160">
    <property type="entry name" value="F-box_AtFBL13-like"/>
    <property type="match status" value="1"/>
</dbReference>
<dbReference type="SMART" id="SM00579">
    <property type="entry name" value="FBD"/>
    <property type="match status" value="1"/>
</dbReference>
<dbReference type="AlphaFoldDB" id="R0FTH3"/>
<dbReference type="Gene3D" id="3.80.10.10">
    <property type="entry name" value="Ribonuclease Inhibitor"/>
    <property type="match status" value="1"/>
</dbReference>
<dbReference type="InterPro" id="IPR032675">
    <property type="entry name" value="LRR_dom_sf"/>
</dbReference>
<evidence type="ECO:0000313" key="3">
    <source>
        <dbReference type="Proteomes" id="UP000029121"/>
    </source>
</evidence>
<protein>
    <recommendedName>
        <fullName evidence="1">F-box domain-containing protein</fullName>
    </recommendedName>
</protein>
<dbReference type="Proteomes" id="UP000029121">
    <property type="component" value="Unassembled WGS sequence"/>
</dbReference>
<reference evidence="3" key="1">
    <citation type="journal article" date="2013" name="Nat. Genet.">
        <title>The Capsella rubella genome and the genomic consequences of rapid mating system evolution.</title>
        <authorList>
            <person name="Slotte T."/>
            <person name="Hazzouri K.M."/>
            <person name="Agren J.A."/>
            <person name="Koenig D."/>
            <person name="Maumus F."/>
            <person name="Guo Y.L."/>
            <person name="Steige K."/>
            <person name="Platts A.E."/>
            <person name="Escobar J.S."/>
            <person name="Newman L.K."/>
            <person name="Wang W."/>
            <person name="Mandakova T."/>
            <person name="Vello E."/>
            <person name="Smith L.M."/>
            <person name="Henz S.R."/>
            <person name="Steffen J."/>
            <person name="Takuno S."/>
            <person name="Brandvain Y."/>
            <person name="Coop G."/>
            <person name="Andolfatto P."/>
            <person name="Hu T.T."/>
            <person name="Blanchette M."/>
            <person name="Clark R.M."/>
            <person name="Quesneville H."/>
            <person name="Nordborg M."/>
            <person name="Gaut B.S."/>
            <person name="Lysak M.A."/>
            <person name="Jenkins J."/>
            <person name="Grimwood J."/>
            <person name="Chapman J."/>
            <person name="Prochnik S."/>
            <person name="Shu S."/>
            <person name="Rokhsar D."/>
            <person name="Schmutz J."/>
            <person name="Weigel D."/>
            <person name="Wright S.I."/>
        </authorList>
    </citation>
    <scope>NUCLEOTIDE SEQUENCE [LARGE SCALE GENOMIC DNA]</scope>
    <source>
        <strain evidence="3">cv. Monte Gargano</strain>
    </source>
</reference>
<dbReference type="SUPFAM" id="SSF52047">
    <property type="entry name" value="RNI-like"/>
    <property type="match status" value="1"/>
</dbReference>
<keyword evidence="3" id="KW-1185">Reference proteome</keyword>
<dbReference type="InterPro" id="IPR006566">
    <property type="entry name" value="FBD"/>
</dbReference>
<feature type="domain" description="F-box" evidence="1">
    <location>
        <begin position="13"/>
        <end position="63"/>
    </location>
</feature>
<dbReference type="Pfam" id="PF24758">
    <property type="entry name" value="LRR_At5g56370"/>
    <property type="match status" value="1"/>
</dbReference>
<dbReference type="Pfam" id="PF08387">
    <property type="entry name" value="FBD"/>
    <property type="match status" value="1"/>
</dbReference>
<dbReference type="Pfam" id="PF00646">
    <property type="entry name" value="F-box"/>
    <property type="match status" value="1"/>
</dbReference>
<dbReference type="SUPFAM" id="SSF81383">
    <property type="entry name" value="F-box domain"/>
    <property type="match status" value="1"/>
</dbReference>
<dbReference type="PROSITE" id="PS50181">
    <property type="entry name" value="FBOX"/>
    <property type="match status" value="1"/>
</dbReference>
<proteinExistence type="predicted"/>
<name>R0FTH3_9BRAS</name>
<dbReference type="Gene3D" id="1.20.1280.50">
    <property type="match status" value="1"/>
</dbReference>
<sequence length="416" mass="47338">MKRCLRSQVVMGKDRISQLPEELLLKILSSLATKTVIATSVLSKRWRSLWKLVPKLEFEYDENRSTAENIGRSLLLHKAPVLESLRLTGLCEDIDVGLWAGISFARNVREFVLQASVSNLLPVRFPSSLFFCDTLQTLKLKNPPIEIHVPSPVSMKSLRTLHLDSVTYKDNTSLRNLLSGCPNLEELLVHRGPPNCVMKFTIMVPSLKRLSIKDCTSRWKGGYVINAPSLKYLQIERLKGCVSCLIEDAPELVEANIRNISNILGSLKSAKRLSLDVWPVTIDYYHAGAIFYQLVYLEMNTHKAGWWNLLTTMLNSSPKLQQKQDFSIDDVVGERWKRPGRVPECLLSQTFVWKKYDLRRGKGIMVAKYILRNASCLKKATFSTRPIESNEKLEILNEMNGMVKASKSCHLDLVFE</sequence>
<evidence type="ECO:0000259" key="1">
    <source>
        <dbReference type="PROSITE" id="PS50181"/>
    </source>
</evidence>
<organism evidence="2 3">
    <name type="scientific">Capsella rubella</name>
    <dbReference type="NCBI Taxonomy" id="81985"/>
    <lineage>
        <taxon>Eukaryota</taxon>
        <taxon>Viridiplantae</taxon>
        <taxon>Streptophyta</taxon>
        <taxon>Embryophyta</taxon>
        <taxon>Tracheophyta</taxon>
        <taxon>Spermatophyta</taxon>
        <taxon>Magnoliopsida</taxon>
        <taxon>eudicotyledons</taxon>
        <taxon>Gunneridae</taxon>
        <taxon>Pentapetalae</taxon>
        <taxon>rosids</taxon>
        <taxon>malvids</taxon>
        <taxon>Brassicales</taxon>
        <taxon>Brassicaceae</taxon>
        <taxon>Camelineae</taxon>
        <taxon>Capsella</taxon>
    </lineage>
</organism>